<dbReference type="STRING" id="760192.Halhy_2634"/>
<dbReference type="AlphaFoldDB" id="F4KZR7"/>
<evidence type="ECO:0000256" key="1">
    <source>
        <dbReference type="ARBA" id="ARBA00004990"/>
    </source>
</evidence>
<keyword evidence="6 8" id="KW-0067">ATP-binding</keyword>
<dbReference type="Gene3D" id="3.30.1300.10">
    <property type="entry name" value="Pantoate-beta-alanine ligase, C-terminal domain"/>
    <property type="match status" value="1"/>
</dbReference>
<dbReference type="SUPFAM" id="SSF52374">
    <property type="entry name" value="Nucleotidylyl transferase"/>
    <property type="match status" value="1"/>
</dbReference>
<dbReference type="eggNOG" id="COG0414">
    <property type="taxonomic scope" value="Bacteria"/>
</dbReference>
<comment type="similarity">
    <text evidence="2 8">Belongs to the pantothenate synthetase family.</text>
</comment>
<dbReference type="GO" id="GO:0015940">
    <property type="term" value="P:pantothenate biosynthetic process"/>
    <property type="evidence" value="ECO:0007669"/>
    <property type="project" value="UniProtKB-UniRule"/>
</dbReference>
<keyword evidence="10" id="KW-1185">Reference proteome</keyword>
<feature type="binding site" evidence="8">
    <location>
        <position position="178"/>
    </location>
    <ligand>
        <name>ATP</name>
        <dbReference type="ChEBI" id="CHEBI:30616"/>
    </ligand>
</feature>
<evidence type="ECO:0000313" key="9">
    <source>
        <dbReference type="EMBL" id="AEE50503.1"/>
    </source>
</evidence>
<feature type="binding site" evidence="8">
    <location>
        <begin position="30"/>
        <end position="37"/>
    </location>
    <ligand>
        <name>ATP</name>
        <dbReference type="ChEBI" id="CHEBI:30616"/>
    </ligand>
</feature>
<evidence type="ECO:0000256" key="3">
    <source>
        <dbReference type="ARBA" id="ARBA00022598"/>
    </source>
</evidence>
<feature type="binding site" evidence="8">
    <location>
        <position position="61"/>
    </location>
    <ligand>
        <name>beta-alanine</name>
        <dbReference type="ChEBI" id="CHEBI:57966"/>
    </ligand>
</feature>
<dbReference type="GO" id="GO:0004592">
    <property type="term" value="F:pantoate-beta-alanine ligase activity"/>
    <property type="evidence" value="ECO:0007669"/>
    <property type="project" value="UniProtKB-UniRule"/>
</dbReference>
<keyword evidence="4 8" id="KW-0566">Pantothenate biosynthesis</keyword>
<dbReference type="HAMAP" id="MF_00158">
    <property type="entry name" value="PanC"/>
    <property type="match status" value="1"/>
</dbReference>
<name>F4KZR7_HALH1</name>
<comment type="subcellular location">
    <subcellularLocation>
        <location evidence="8">Cytoplasm</location>
    </subcellularLocation>
</comment>
<comment type="function">
    <text evidence="8">Catalyzes the condensation of pantoate with beta-alanine in an ATP-dependent reaction via a pantoyl-adenylate intermediate.</text>
</comment>
<evidence type="ECO:0000256" key="7">
    <source>
        <dbReference type="ARBA" id="ARBA00048258"/>
    </source>
</evidence>
<comment type="subunit">
    <text evidence="8">Homodimer.</text>
</comment>
<dbReference type="PANTHER" id="PTHR21299">
    <property type="entry name" value="CYTIDYLATE KINASE/PANTOATE-BETA-ALANINE LIGASE"/>
    <property type="match status" value="1"/>
</dbReference>
<dbReference type="GO" id="GO:0005524">
    <property type="term" value="F:ATP binding"/>
    <property type="evidence" value="ECO:0007669"/>
    <property type="project" value="UniProtKB-KW"/>
</dbReference>
<evidence type="ECO:0000256" key="4">
    <source>
        <dbReference type="ARBA" id="ARBA00022655"/>
    </source>
</evidence>
<accession>F4KZR7</accession>
<dbReference type="PANTHER" id="PTHR21299:SF1">
    <property type="entry name" value="PANTOATE--BETA-ALANINE LIGASE"/>
    <property type="match status" value="1"/>
</dbReference>
<proteinExistence type="inferred from homology"/>
<reference key="2">
    <citation type="submission" date="2011-04" db="EMBL/GenBank/DDBJ databases">
        <title>Complete sequence of chromosome of Haliscomenobacter hydrossis DSM 1100.</title>
        <authorList>
            <consortium name="US DOE Joint Genome Institute (JGI-PGF)"/>
            <person name="Lucas S."/>
            <person name="Han J."/>
            <person name="Lapidus A."/>
            <person name="Bruce D."/>
            <person name="Goodwin L."/>
            <person name="Pitluck S."/>
            <person name="Peters L."/>
            <person name="Kyrpides N."/>
            <person name="Mavromatis K."/>
            <person name="Ivanova N."/>
            <person name="Ovchinnikova G."/>
            <person name="Pagani I."/>
            <person name="Daligault H."/>
            <person name="Detter J.C."/>
            <person name="Han C."/>
            <person name="Land M."/>
            <person name="Hauser L."/>
            <person name="Markowitz V."/>
            <person name="Cheng J.-F."/>
            <person name="Hugenholtz P."/>
            <person name="Woyke T."/>
            <person name="Wu D."/>
            <person name="Verbarg S."/>
            <person name="Frueling A."/>
            <person name="Brambilla E."/>
            <person name="Klenk H.-P."/>
            <person name="Eisen J.A."/>
        </authorList>
    </citation>
    <scope>NUCLEOTIDE SEQUENCE</scope>
    <source>
        <strain>DSM 1100</strain>
    </source>
</reference>
<dbReference type="EC" id="6.3.2.1" evidence="8"/>
<keyword evidence="3 8" id="KW-0436">Ligase</keyword>
<comment type="miscellaneous">
    <text evidence="8">The reaction proceeds by a bi uni uni bi ping pong mechanism.</text>
</comment>
<dbReference type="KEGG" id="hhy:Halhy_2634"/>
<evidence type="ECO:0000256" key="6">
    <source>
        <dbReference type="ARBA" id="ARBA00022840"/>
    </source>
</evidence>
<dbReference type="InterPro" id="IPR042176">
    <property type="entry name" value="Pantoate_ligase_C"/>
</dbReference>
<evidence type="ECO:0000256" key="8">
    <source>
        <dbReference type="HAMAP-Rule" id="MF_00158"/>
    </source>
</evidence>
<dbReference type="UniPathway" id="UPA00028">
    <property type="reaction ID" value="UER00005"/>
</dbReference>
<dbReference type="InterPro" id="IPR003721">
    <property type="entry name" value="Pantoate_ligase"/>
</dbReference>
<keyword evidence="5 8" id="KW-0547">Nucleotide-binding</keyword>
<sequence length="284" mass="31992">MFLCKTRSELHQYLNSRRIMGEQIGFAPTMGALHLGHLDLMRHSKAQNACTVCSIFVNPTQFNDPKDLEKYPRTPEKDLEMLESVGTEVVFMPTVAEIYPPGLNTSLQLDLGQLDKVMEGAFRPGHFQGMAQVVKRLLDLVQPNHLYMGQKDFQQFSIVGHMIRQLQLPVELVMVPTVREADGLAMSSRNVRLSPAQRQAAPLIFQTLEWAKSQLGLQPIADIEAAALQRLNLPDFRPEYFQIVDGRTLLPVDNPAEHDWIVACVATWVGEVRLIDNLPLKVKG</sequence>
<reference evidence="9 10" key="1">
    <citation type="journal article" date="2011" name="Stand. Genomic Sci.">
        <title>Complete genome sequence of Haliscomenobacter hydrossis type strain (O).</title>
        <authorList>
            <consortium name="US DOE Joint Genome Institute (JGI-PGF)"/>
            <person name="Daligault H."/>
            <person name="Lapidus A."/>
            <person name="Zeytun A."/>
            <person name="Nolan M."/>
            <person name="Lucas S."/>
            <person name="Del Rio T.G."/>
            <person name="Tice H."/>
            <person name="Cheng J.F."/>
            <person name="Tapia R."/>
            <person name="Han C."/>
            <person name="Goodwin L."/>
            <person name="Pitluck S."/>
            <person name="Liolios K."/>
            <person name="Pagani I."/>
            <person name="Ivanova N."/>
            <person name="Huntemann M."/>
            <person name="Mavromatis K."/>
            <person name="Mikhailova N."/>
            <person name="Pati A."/>
            <person name="Chen A."/>
            <person name="Palaniappan K."/>
            <person name="Land M."/>
            <person name="Hauser L."/>
            <person name="Brambilla E.M."/>
            <person name="Rohde M."/>
            <person name="Verbarg S."/>
            <person name="Goker M."/>
            <person name="Bristow J."/>
            <person name="Eisen J.A."/>
            <person name="Markowitz V."/>
            <person name="Hugenholtz P."/>
            <person name="Kyrpides N.C."/>
            <person name="Klenk H.P."/>
            <person name="Woyke T."/>
        </authorList>
    </citation>
    <scope>NUCLEOTIDE SEQUENCE [LARGE SCALE GENOMIC DNA]</scope>
    <source>
        <strain evidence="10">ATCC 27775 / DSM 1100 / LMG 10767 / O</strain>
    </source>
</reference>
<dbReference type="EMBL" id="CP002691">
    <property type="protein sequence ID" value="AEE50503.1"/>
    <property type="molecule type" value="Genomic_DNA"/>
</dbReference>
<dbReference type="InterPro" id="IPR014729">
    <property type="entry name" value="Rossmann-like_a/b/a_fold"/>
</dbReference>
<gene>
    <name evidence="8" type="primary">panC</name>
    <name evidence="9" type="ordered locus">Halhy_2634</name>
</gene>
<evidence type="ECO:0000256" key="2">
    <source>
        <dbReference type="ARBA" id="ARBA00009256"/>
    </source>
</evidence>
<keyword evidence="8" id="KW-0963">Cytoplasm</keyword>
<feature type="active site" description="Proton donor" evidence="8">
    <location>
        <position position="37"/>
    </location>
</feature>
<dbReference type="RefSeq" id="WP_013765051.1">
    <property type="nucleotide sequence ID" value="NC_015510.1"/>
</dbReference>
<dbReference type="HOGENOM" id="CLU_047148_0_0_10"/>
<feature type="binding site" evidence="8">
    <location>
        <begin position="149"/>
        <end position="152"/>
    </location>
    <ligand>
        <name>ATP</name>
        <dbReference type="ChEBI" id="CHEBI:30616"/>
    </ligand>
</feature>
<comment type="catalytic activity">
    <reaction evidence="7 8">
        <text>(R)-pantoate + beta-alanine + ATP = (R)-pantothenate + AMP + diphosphate + H(+)</text>
        <dbReference type="Rhea" id="RHEA:10912"/>
        <dbReference type="ChEBI" id="CHEBI:15378"/>
        <dbReference type="ChEBI" id="CHEBI:15980"/>
        <dbReference type="ChEBI" id="CHEBI:29032"/>
        <dbReference type="ChEBI" id="CHEBI:30616"/>
        <dbReference type="ChEBI" id="CHEBI:33019"/>
        <dbReference type="ChEBI" id="CHEBI:57966"/>
        <dbReference type="ChEBI" id="CHEBI:456215"/>
        <dbReference type="EC" id="6.3.2.1"/>
    </reaction>
</comment>
<organism evidence="9 10">
    <name type="scientific">Haliscomenobacter hydrossis (strain ATCC 27775 / DSM 1100 / LMG 10767 / O)</name>
    <dbReference type="NCBI Taxonomy" id="760192"/>
    <lineage>
        <taxon>Bacteria</taxon>
        <taxon>Pseudomonadati</taxon>
        <taxon>Bacteroidota</taxon>
        <taxon>Saprospiria</taxon>
        <taxon>Saprospirales</taxon>
        <taxon>Haliscomenobacteraceae</taxon>
        <taxon>Haliscomenobacter</taxon>
    </lineage>
</organism>
<dbReference type="NCBIfam" id="TIGR00018">
    <property type="entry name" value="panC"/>
    <property type="match status" value="1"/>
</dbReference>
<evidence type="ECO:0000256" key="5">
    <source>
        <dbReference type="ARBA" id="ARBA00022741"/>
    </source>
</evidence>
<feature type="binding site" evidence="8">
    <location>
        <position position="155"/>
    </location>
    <ligand>
        <name>(R)-pantoate</name>
        <dbReference type="ChEBI" id="CHEBI:15980"/>
    </ligand>
</feature>
<dbReference type="CDD" id="cd00560">
    <property type="entry name" value="PanC"/>
    <property type="match status" value="1"/>
</dbReference>
<evidence type="ECO:0000313" key="10">
    <source>
        <dbReference type="Proteomes" id="UP000008461"/>
    </source>
</evidence>
<feature type="binding site" evidence="8">
    <location>
        <position position="61"/>
    </location>
    <ligand>
        <name>(R)-pantoate</name>
        <dbReference type="ChEBI" id="CHEBI:15980"/>
    </ligand>
</feature>
<feature type="binding site" evidence="8">
    <location>
        <begin position="186"/>
        <end position="189"/>
    </location>
    <ligand>
        <name>ATP</name>
        <dbReference type="ChEBI" id="CHEBI:30616"/>
    </ligand>
</feature>
<protein>
    <recommendedName>
        <fullName evidence="8">Pantothenate synthetase</fullName>
        <shortName evidence="8">PS</shortName>
        <ecNumber evidence="8">6.3.2.1</ecNumber>
    </recommendedName>
    <alternativeName>
        <fullName evidence="8">Pantoate--beta-alanine ligase</fullName>
    </alternativeName>
    <alternativeName>
        <fullName evidence="8">Pantoate-activating enzyme</fullName>
    </alternativeName>
</protein>
<comment type="pathway">
    <text evidence="1 8">Cofactor biosynthesis; (R)-pantothenate biosynthesis; (R)-pantothenate from (R)-pantoate and beta-alanine: step 1/1.</text>
</comment>
<dbReference type="Pfam" id="PF02569">
    <property type="entry name" value="Pantoate_ligase"/>
    <property type="match status" value="1"/>
</dbReference>
<dbReference type="GO" id="GO:0005829">
    <property type="term" value="C:cytosol"/>
    <property type="evidence" value="ECO:0007669"/>
    <property type="project" value="TreeGrafter"/>
</dbReference>
<dbReference type="Proteomes" id="UP000008461">
    <property type="component" value="Chromosome"/>
</dbReference>
<dbReference type="Gene3D" id="3.40.50.620">
    <property type="entry name" value="HUPs"/>
    <property type="match status" value="1"/>
</dbReference>
<dbReference type="OrthoDB" id="9773087at2"/>